<organism evidence="3 4">
    <name type="scientific">OM182 bacterium</name>
    <dbReference type="NCBI Taxonomy" id="2510334"/>
    <lineage>
        <taxon>Bacteria</taxon>
        <taxon>Pseudomonadati</taxon>
        <taxon>Pseudomonadota</taxon>
        <taxon>Gammaproteobacteria</taxon>
        <taxon>OMG group</taxon>
        <taxon>OM182 clade</taxon>
    </lineage>
</organism>
<dbReference type="PROSITE" id="PS01319">
    <property type="entry name" value="RBFA"/>
    <property type="match status" value="1"/>
</dbReference>
<evidence type="ECO:0000313" key="3">
    <source>
        <dbReference type="EMBL" id="RZO76411.1"/>
    </source>
</evidence>
<comment type="function">
    <text evidence="2">One of several proteins that assist in the late maturation steps of the functional core of the 30S ribosomal subunit. Associates with free 30S ribosomal subunits (but not with 30S subunits that are part of 70S ribosomes or polysomes). Required for efficient processing of 16S rRNA. May interact with the 5'-terminal helix region of 16S rRNA.</text>
</comment>
<comment type="subcellular location">
    <subcellularLocation>
        <location evidence="2">Cytoplasm</location>
    </subcellularLocation>
</comment>
<dbReference type="GO" id="GO:0043024">
    <property type="term" value="F:ribosomal small subunit binding"/>
    <property type="evidence" value="ECO:0007669"/>
    <property type="project" value="TreeGrafter"/>
</dbReference>
<proteinExistence type="inferred from homology"/>
<dbReference type="GO" id="GO:0005829">
    <property type="term" value="C:cytosol"/>
    <property type="evidence" value="ECO:0007669"/>
    <property type="project" value="TreeGrafter"/>
</dbReference>
<dbReference type="InterPro" id="IPR015946">
    <property type="entry name" value="KH_dom-like_a/b"/>
</dbReference>
<comment type="subunit">
    <text evidence="2">Monomer. Binds 30S ribosomal subunits, but not 50S ribosomal subunits or 70S ribosomes.</text>
</comment>
<dbReference type="AlphaFoldDB" id="A0A520S1V3"/>
<evidence type="ECO:0000256" key="2">
    <source>
        <dbReference type="HAMAP-Rule" id="MF_00003"/>
    </source>
</evidence>
<dbReference type="HAMAP" id="MF_00003">
    <property type="entry name" value="RbfA"/>
    <property type="match status" value="1"/>
</dbReference>
<keyword evidence="2" id="KW-0963">Cytoplasm</keyword>
<dbReference type="InterPro" id="IPR000238">
    <property type="entry name" value="RbfA"/>
</dbReference>
<dbReference type="EMBL" id="SHAG01000012">
    <property type="protein sequence ID" value="RZO76411.1"/>
    <property type="molecule type" value="Genomic_DNA"/>
</dbReference>
<evidence type="ECO:0000256" key="1">
    <source>
        <dbReference type="ARBA" id="ARBA00022517"/>
    </source>
</evidence>
<comment type="caution">
    <text evidence="3">The sequence shown here is derived from an EMBL/GenBank/DDBJ whole genome shotgun (WGS) entry which is preliminary data.</text>
</comment>
<accession>A0A520S1V3</accession>
<dbReference type="GO" id="GO:0030490">
    <property type="term" value="P:maturation of SSU-rRNA"/>
    <property type="evidence" value="ECO:0007669"/>
    <property type="project" value="UniProtKB-UniRule"/>
</dbReference>
<evidence type="ECO:0000313" key="4">
    <source>
        <dbReference type="Proteomes" id="UP000316199"/>
    </source>
</evidence>
<sequence length="122" mass="13612">MPYEFHRSTKVAGLIGKELALLIQHYVQDPRLGLVTISDVKVSRDLSFADVYFTVLPEDESNVAERVLIGAAGFLRRELSSRISLRIIPKLRFHYDNTGEIGARLADAIDKAVASDLANNDR</sequence>
<gene>
    <name evidence="2 3" type="primary">rbfA</name>
    <name evidence="3" type="ORF">EVA68_04385</name>
</gene>
<dbReference type="Gene3D" id="3.30.300.20">
    <property type="match status" value="1"/>
</dbReference>
<dbReference type="SUPFAM" id="SSF89919">
    <property type="entry name" value="Ribosome-binding factor A, RbfA"/>
    <property type="match status" value="1"/>
</dbReference>
<dbReference type="Proteomes" id="UP000316199">
    <property type="component" value="Unassembled WGS sequence"/>
</dbReference>
<keyword evidence="1 2" id="KW-0690">Ribosome biogenesis</keyword>
<protein>
    <recommendedName>
        <fullName evidence="2">Ribosome-binding factor A</fullName>
    </recommendedName>
</protein>
<name>A0A520S1V3_9GAMM</name>
<reference evidence="3 4" key="1">
    <citation type="submission" date="2019-02" db="EMBL/GenBank/DDBJ databases">
        <title>Prokaryotic population dynamics and viral predation in marine succession experiment using metagenomics: the confinement effect.</title>
        <authorList>
            <person name="Haro-Moreno J.M."/>
            <person name="Rodriguez-Valera F."/>
            <person name="Lopez-Perez M."/>
        </authorList>
    </citation>
    <scope>NUCLEOTIDE SEQUENCE [LARGE SCALE GENOMIC DNA]</scope>
    <source>
        <strain evidence="3">MED-G157</strain>
    </source>
</reference>
<comment type="similarity">
    <text evidence="2">Belongs to the RbfA family.</text>
</comment>
<dbReference type="PANTHER" id="PTHR33515:SF1">
    <property type="entry name" value="RIBOSOME-BINDING FACTOR A, CHLOROPLASTIC-RELATED"/>
    <property type="match status" value="1"/>
</dbReference>
<dbReference type="NCBIfam" id="TIGR00082">
    <property type="entry name" value="rbfA"/>
    <property type="match status" value="1"/>
</dbReference>
<dbReference type="InterPro" id="IPR020053">
    <property type="entry name" value="Ribosome-bd_factorA_CS"/>
</dbReference>
<dbReference type="Pfam" id="PF02033">
    <property type="entry name" value="RBFA"/>
    <property type="match status" value="1"/>
</dbReference>
<dbReference type="PANTHER" id="PTHR33515">
    <property type="entry name" value="RIBOSOME-BINDING FACTOR A, CHLOROPLASTIC-RELATED"/>
    <property type="match status" value="1"/>
</dbReference>
<dbReference type="InterPro" id="IPR023799">
    <property type="entry name" value="RbfA_dom_sf"/>
</dbReference>